<dbReference type="AlphaFoldDB" id="A0A387HM79"/>
<protein>
    <submittedName>
        <fullName evidence="2">Glyoxylase CFP32</fullName>
    </submittedName>
</protein>
<dbReference type="RefSeq" id="WP_120724783.1">
    <property type="nucleotide sequence ID" value="NZ_CP032698.1"/>
</dbReference>
<gene>
    <name evidence="2" type="ORF">DWB77_05992</name>
</gene>
<proteinExistence type="predicted"/>
<dbReference type="Pfam" id="PF18029">
    <property type="entry name" value="Glyoxalase_6"/>
    <property type="match status" value="1"/>
</dbReference>
<reference evidence="2 3" key="1">
    <citation type="submission" date="2018-10" db="EMBL/GenBank/DDBJ databases">
        <title>Relationship between Morphology and Antimicrobial Activity in Streptomyces.</title>
        <authorList>
            <person name="Kang H.J."/>
            <person name="Kim S.B."/>
        </authorList>
    </citation>
    <scope>NUCLEOTIDE SEQUENCE [LARGE SCALE GENOMIC DNA]</scope>
    <source>
        <strain evidence="2 3">BH38</strain>
    </source>
</reference>
<dbReference type="Gene3D" id="3.10.180.10">
    <property type="entry name" value="2,3-Dihydroxybiphenyl 1,2-Dioxygenase, domain 1"/>
    <property type="match status" value="2"/>
</dbReference>
<organism evidence="2 3">
    <name type="scientific">Streptomyces hundungensis</name>
    <dbReference type="NCBI Taxonomy" id="1077946"/>
    <lineage>
        <taxon>Bacteria</taxon>
        <taxon>Bacillati</taxon>
        <taxon>Actinomycetota</taxon>
        <taxon>Actinomycetes</taxon>
        <taxon>Kitasatosporales</taxon>
        <taxon>Streptomycetaceae</taxon>
        <taxon>Streptomyces</taxon>
    </lineage>
</organism>
<dbReference type="EMBL" id="CP032698">
    <property type="protein sequence ID" value="AYG83791.1"/>
    <property type="molecule type" value="Genomic_DNA"/>
</dbReference>
<dbReference type="InterPro" id="IPR037523">
    <property type="entry name" value="VOC_core"/>
</dbReference>
<keyword evidence="3" id="KW-1185">Reference proteome</keyword>
<evidence type="ECO:0000259" key="1">
    <source>
        <dbReference type="PROSITE" id="PS51819"/>
    </source>
</evidence>
<dbReference type="Pfam" id="PF00903">
    <property type="entry name" value="Glyoxalase"/>
    <property type="match status" value="1"/>
</dbReference>
<dbReference type="InterPro" id="IPR029068">
    <property type="entry name" value="Glyas_Bleomycin-R_OHBP_Dase"/>
</dbReference>
<dbReference type="KEGG" id="shun:DWB77_05992"/>
<feature type="domain" description="VOC" evidence="1">
    <location>
        <begin position="10"/>
        <end position="123"/>
    </location>
</feature>
<dbReference type="InterPro" id="IPR052164">
    <property type="entry name" value="Anthracycline_SecMetBiosynth"/>
</dbReference>
<dbReference type="OrthoDB" id="9793039at2"/>
<dbReference type="InterPro" id="IPR041581">
    <property type="entry name" value="Glyoxalase_6"/>
</dbReference>
<evidence type="ECO:0000313" key="3">
    <source>
        <dbReference type="Proteomes" id="UP000271554"/>
    </source>
</evidence>
<dbReference type="PROSITE" id="PS51819">
    <property type="entry name" value="VOC"/>
    <property type="match status" value="2"/>
</dbReference>
<dbReference type="CDD" id="cd07247">
    <property type="entry name" value="SgaA_N_like"/>
    <property type="match status" value="2"/>
</dbReference>
<dbReference type="PANTHER" id="PTHR33993:SF10">
    <property type="entry name" value="CONSERVED PROTEIN"/>
    <property type="match status" value="1"/>
</dbReference>
<dbReference type="PANTHER" id="PTHR33993">
    <property type="entry name" value="GLYOXALASE-RELATED"/>
    <property type="match status" value="1"/>
</dbReference>
<feature type="domain" description="VOC" evidence="1">
    <location>
        <begin position="137"/>
        <end position="259"/>
    </location>
</feature>
<dbReference type="InterPro" id="IPR004360">
    <property type="entry name" value="Glyas_Fos-R_dOase_dom"/>
</dbReference>
<dbReference type="SUPFAM" id="SSF54593">
    <property type="entry name" value="Glyoxalase/Bleomycin resistance protein/Dihydroxybiphenyl dioxygenase"/>
    <property type="match status" value="2"/>
</dbReference>
<evidence type="ECO:0000313" key="2">
    <source>
        <dbReference type="EMBL" id="AYG83791.1"/>
    </source>
</evidence>
<dbReference type="Proteomes" id="UP000271554">
    <property type="component" value="Chromosome"/>
</dbReference>
<accession>A0A387HM79</accession>
<sequence length="262" mass="27326">MLTSTQVPGGLNWLDLGTPDIDAAVAFYTGLFGWRFQSAGPEAGGYGFLRQDGRTLGAIGPLTEEGARSAWTVYFRTVDADATAKAVEQAGGTVRVPPMDVFTEGRMAAFTDPAGAEFAVWEPGETDGLELVNEPGSVSWIELYTTDAAAVKAFYGSVLSWETRDMPMGDGLGYAIAGPAGGGERTMHGGIMQLPQANLDAGSISEWHPYFEVEDCDAMVATAQGLGATLIIAAMDAPGVGRIAMLLDPFGAPFAVITSATG</sequence>
<name>A0A387HM79_9ACTN</name>